<dbReference type="InterPro" id="IPR015421">
    <property type="entry name" value="PyrdxlP-dep_Trfase_major"/>
</dbReference>
<evidence type="ECO:0000256" key="1">
    <source>
        <dbReference type="ARBA" id="ARBA00001933"/>
    </source>
</evidence>
<keyword evidence="9" id="KW-0456">Lyase</keyword>
<evidence type="ECO:0000259" key="8">
    <source>
        <dbReference type="Pfam" id="PF02657"/>
    </source>
</evidence>
<dbReference type="Pfam" id="PF02657">
    <property type="entry name" value="SufE"/>
    <property type="match status" value="1"/>
</dbReference>
<dbReference type="RefSeq" id="WP_020582256.1">
    <property type="nucleotide sequence ID" value="NZ_JOJP01000001.1"/>
</dbReference>
<comment type="catalytic activity">
    <reaction evidence="6">
        <text>(sulfur carrier)-H + L-cysteine = (sulfur carrier)-SH + L-alanine</text>
        <dbReference type="Rhea" id="RHEA:43892"/>
        <dbReference type="Rhea" id="RHEA-COMP:14737"/>
        <dbReference type="Rhea" id="RHEA-COMP:14739"/>
        <dbReference type="ChEBI" id="CHEBI:29917"/>
        <dbReference type="ChEBI" id="CHEBI:35235"/>
        <dbReference type="ChEBI" id="CHEBI:57972"/>
        <dbReference type="ChEBI" id="CHEBI:64428"/>
        <dbReference type="EC" id="2.8.1.7"/>
    </reaction>
</comment>
<sequence length="589" mass="65659">MKGQTDTKPIFPDLDHLRQQFPLLSRSVHGHPLVYLDNAATTQKPLSVIESVDRYYREQNANVHRAAHFLSACTTHAFEAARETARHFINARFAEEVIWTRGATEAINLVANSWGRSQLKEGDEIVLSRLEHHANIVPWQLLAETTGAIIKVIELDESGNLDLQQYQRLLSQKTRLVAIAHISNAIGTISPVKAIIELAHNAGALVLVDGSQAVAHQKVDVQALDADFYVFSGHKVYGPTGIGILYGRRELMESMPPWQGGGEMIERVSFSGTRFNSLPFKFEAGTPNIAGAIGLGKAMEFVSGIDSEAMNAHEDKLRKLVEDGLTSINDIRLIGQAKHKAPVVSFVSSHYHNQDIGLMLDQQGIAVRTGHHCAMPLMESLNLNGTVRASFAIYNSVDEVKAFVDALEKLHHTPLHDVIVDMKSEMACAPENTQPVNETLSGEVMELPEIFRQAPNLTAIAERLNNLSGWQERYRQIMLLGKELPVLSGEWKSDEARLHGCESSVWLHYHYDDETMRLYFIADSDARVIRGLIAIVLAVFSGKTPEEVEGENIEQWFRELDLFNHLSPSRGNGLKAIVKEIQAIAHRYR</sequence>
<keyword evidence="10" id="KW-1185">Reference proteome</keyword>
<comment type="cofactor">
    <cofactor evidence="1">
        <name>pyridoxal 5'-phosphate</name>
        <dbReference type="ChEBI" id="CHEBI:597326"/>
    </cofactor>
</comment>
<dbReference type="SUPFAM" id="SSF82649">
    <property type="entry name" value="SufE/NifU"/>
    <property type="match status" value="1"/>
</dbReference>
<dbReference type="GO" id="GO:0030170">
    <property type="term" value="F:pyridoxal phosphate binding"/>
    <property type="evidence" value="ECO:0007669"/>
    <property type="project" value="InterPro"/>
</dbReference>
<protein>
    <recommendedName>
        <fullName evidence="3">cysteine desulfurase</fullName>
        <ecNumber evidence="3">2.8.1.7</ecNumber>
    </recommendedName>
</protein>
<dbReference type="NCBIfam" id="TIGR01979">
    <property type="entry name" value="sufS"/>
    <property type="match status" value="1"/>
</dbReference>
<accession>A0A081KFZ6</accession>
<dbReference type="STRING" id="305900.GV64_22265"/>
<dbReference type="AlphaFoldDB" id="A0A081KFZ6"/>
<dbReference type="InterPro" id="IPR015422">
    <property type="entry name" value="PyrdxlP-dep_Trfase_small"/>
</dbReference>
<dbReference type="GO" id="GO:0016829">
    <property type="term" value="F:lyase activity"/>
    <property type="evidence" value="ECO:0007669"/>
    <property type="project" value="UniProtKB-KW"/>
</dbReference>
<dbReference type="GO" id="GO:0006534">
    <property type="term" value="P:cysteine metabolic process"/>
    <property type="evidence" value="ECO:0007669"/>
    <property type="project" value="InterPro"/>
</dbReference>
<name>A0A081KFZ6_9GAMM</name>
<dbReference type="GO" id="GO:0031071">
    <property type="term" value="F:cysteine desulfurase activity"/>
    <property type="evidence" value="ECO:0007669"/>
    <property type="project" value="UniProtKB-EC"/>
</dbReference>
<dbReference type="Gene3D" id="3.90.1010.10">
    <property type="match status" value="1"/>
</dbReference>
<evidence type="ECO:0000256" key="2">
    <source>
        <dbReference type="ARBA" id="ARBA00010447"/>
    </source>
</evidence>
<dbReference type="CDD" id="cd06453">
    <property type="entry name" value="SufS_like"/>
    <property type="match status" value="1"/>
</dbReference>
<comment type="similarity">
    <text evidence="2">Belongs to the class-V pyridoxal-phosphate-dependent aminotransferase family. Csd subfamily.</text>
</comment>
<proteinExistence type="inferred from homology"/>
<comment type="caution">
    <text evidence="9">The sequence shown here is derived from an EMBL/GenBank/DDBJ whole genome shotgun (WGS) entry which is preliminary data.</text>
</comment>
<dbReference type="Pfam" id="PF00266">
    <property type="entry name" value="Aminotran_5"/>
    <property type="match status" value="1"/>
</dbReference>
<dbReference type="InterPro" id="IPR000192">
    <property type="entry name" value="Aminotrans_V_dom"/>
</dbReference>
<evidence type="ECO:0000259" key="7">
    <source>
        <dbReference type="Pfam" id="PF00266"/>
    </source>
</evidence>
<evidence type="ECO:0000256" key="5">
    <source>
        <dbReference type="ARBA" id="ARBA00022898"/>
    </source>
</evidence>
<dbReference type="SUPFAM" id="SSF53383">
    <property type="entry name" value="PLP-dependent transferases"/>
    <property type="match status" value="1"/>
</dbReference>
<dbReference type="InterPro" id="IPR003808">
    <property type="entry name" value="Fe-S_metab-assoc_dom"/>
</dbReference>
<dbReference type="EC" id="2.8.1.7" evidence="3"/>
<evidence type="ECO:0000256" key="3">
    <source>
        <dbReference type="ARBA" id="ARBA00012239"/>
    </source>
</evidence>
<keyword evidence="4" id="KW-0808">Transferase</keyword>
<dbReference type="InterPro" id="IPR010970">
    <property type="entry name" value="Cys_dSase_SufS"/>
</dbReference>
<dbReference type="InterPro" id="IPR015424">
    <property type="entry name" value="PyrdxlP-dep_Trfase"/>
</dbReference>
<dbReference type="PANTHER" id="PTHR43586:SF8">
    <property type="entry name" value="CYSTEINE DESULFURASE 1, CHLOROPLASTIC"/>
    <property type="match status" value="1"/>
</dbReference>
<evidence type="ECO:0000256" key="6">
    <source>
        <dbReference type="ARBA" id="ARBA00050776"/>
    </source>
</evidence>
<gene>
    <name evidence="9" type="ORF">GV64_22265</name>
</gene>
<reference evidence="9 10" key="1">
    <citation type="submission" date="2014-06" db="EMBL/GenBank/DDBJ databases">
        <title>Whole Genome Sequences of Three Symbiotic Endozoicomonas Bacteria.</title>
        <authorList>
            <person name="Neave M.J."/>
            <person name="Apprill A."/>
            <person name="Voolstra C.R."/>
        </authorList>
    </citation>
    <scope>NUCLEOTIDE SEQUENCE [LARGE SCALE GENOMIC DNA]</scope>
    <source>
        <strain evidence="9 10">DSM 22380</strain>
    </source>
</reference>
<evidence type="ECO:0000313" key="10">
    <source>
        <dbReference type="Proteomes" id="UP000027997"/>
    </source>
</evidence>
<feature type="domain" description="Fe-S metabolism associated" evidence="8">
    <location>
        <begin position="462"/>
        <end position="583"/>
    </location>
</feature>
<feature type="domain" description="Aminotransferase class V" evidence="7">
    <location>
        <begin position="34"/>
        <end position="403"/>
    </location>
</feature>
<dbReference type="eggNOG" id="COG0520">
    <property type="taxonomic scope" value="Bacteria"/>
</dbReference>
<dbReference type="PANTHER" id="PTHR43586">
    <property type="entry name" value="CYSTEINE DESULFURASE"/>
    <property type="match status" value="1"/>
</dbReference>
<dbReference type="Gene3D" id="3.90.1150.10">
    <property type="entry name" value="Aspartate Aminotransferase, domain 1"/>
    <property type="match status" value="1"/>
</dbReference>
<organism evidence="9 10">
    <name type="scientific">Endozoicomonas elysicola</name>
    <dbReference type="NCBI Taxonomy" id="305900"/>
    <lineage>
        <taxon>Bacteria</taxon>
        <taxon>Pseudomonadati</taxon>
        <taxon>Pseudomonadota</taxon>
        <taxon>Gammaproteobacteria</taxon>
        <taxon>Oceanospirillales</taxon>
        <taxon>Endozoicomonadaceae</taxon>
        <taxon>Endozoicomonas</taxon>
    </lineage>
</organism>
<evidence type="ECO:0000256" key="4">
    <source>
        <dbReference type="ARBA" id="ARBA00022679"/>
    </source>
</evidence>
<keyword evidence="5" id="KW-0663">Pyridoxal phosphate</keyword>
<dbReference type="Gene3D" id="3.40.640.10">
    <property type="entry name" value="Type I PLP-dependent aspartate aminotransferase-like (Major domain)"/>
    <property type="match status" value="1"/>
</dbReference>
<dbReference type="Proteomes" id="UP000027997">
    <property type="component" value="Unassembled WGS sequence"/>
</dbReference>
<dbReference type="EMBL" id="JOJP01000001">
    <property type="protein sequence ID" value="KEI73072.1"/>
    <property type="molecule type" value="Genomic_DNA"/>
</dbReference>
<evidence type="ECO:0000313" key="9">
    <source>
        <dbReference type="EMBL" id="KEI73072.1"/>
    </source>
</evidence>